<protein>
    <submittedName>
        <fullName evidence="2">Uncharacterized protein</fullName>
    </submittedName>
</protein>
<keyword evidence="3" id="KW-1185">Reference proteome</keyword>
<evidence type="ECO:0000313" key="3">
    <source>
        <dbReference type="Proteomes" id="UP001153636"/>
    </source>
</evidence>
<proteinExistence type="predicted"/>
<evidence type="ECO:0000313" key="2">
    <source>
        <dbReference type="EMBL" id="CAH1098590.1"/>
    </source>
</evidence>
<dbReference type="AlphaFoldDB" id="A0A9P0CES8"/>
<accession>A0A9P0CES8</accession>
<dbReference type="Proteomes" id="UP001153636">
    <property type="component" value="Chromosome 1"/>
</dbReference>
<dbReference type="EMBL" id="OV651813">
    <property type="protein sequence ID" value="CAH1098590.1"/>
    <property type="molecule type" value="Genomic_DNA"/>
</dbReference>
<reference evidence="2" key="1">
    <citation type="submission" date="2022-01" db="EMBL/GenBank/DDBJ databases">
        <authorList>
            <person name="King R."/>
        </authorList>
    </citation>
    <scope>NUCLEOTIDE SEQUENCE</scope>
</reference>
<evidence type="ECO:0000256" key="1">
    <source>
        <dbReference type="SAM" id="MobiDB-lite"/>
    </source>
</evidence>
<sequence>MALVAQFVVSPFMEIYLQQFATCVMQNFGEDIAATEMEVGTLVFSYSNVRSSSHVTLMISPECVQDLKVGGLVLLQETDKIVYSSPPINVFLTRISLSVVILPPPQQQIAWLPRPGPSGKPKQTSMSISTTAMNRNRPMNPRPQQPQQKFTFEELYNIEQYDENSFEENAGYNQEFFTEEQEYQYEEEKVFQEDPSVNPEI</sequence>
<gene>
    <name evidence="2" type="ORF">PSYICH_LOCUS952</name>
</gene>
<feature type="region of interest" description="Disordered" evidence="1">
    <location>
        <begin position="176"/>
        <end position="201"/>
    </location>
</feature>
<name>A0A9P0CES8_9CUCU</name>
<organism evidence="2 3">
    <name type="scientific">Psylliodes chrysocephalus</name>
    <dbReference type="NCBI Taxonomy" id="3402493"/>
    <lineage>
        <taxon>Eukaryota</taxon>
        <taxon>Metazoa</taxon>
        <taxon>Ecdysozoa</taxon>
        <taxon>Arthropoda</taxon>
        <taxon>Hexapoda</taxon>
        <taxon>Insecta</taxon>
        <taxon>Pterygota</taxon>
        <taxon>Neoptera</taxon>
        <taxon>Endopterygota</taxon>
        <taxon>Coleoptera</taxon>
        <taxon>Polyphaga</taxon>
        <taxon>Cucujiformia</taxon>
        <taxon>Chrysomeloidea</taxon>
        <taxon>Chrysomelidae</taxon>
        <taxon>Galerucinae</taxon>
        <taxon>Alticini</taxon>
        <taxon>Psylliodes</taxon>
    </lineage>
</organism>